<dbReference type="Gene3D" id="3.20.20.30">
    <property type="entry name" value="Luciferase-like domain"/>
    <property type="match status" value="1"/>
</dbReference>
<dbReference type="InterPro" id="IPR036661">
    <property type="entry name" value="Luciferase-like_sf"/>
</dbReference>
<dbReference type="InterPro" id="IPR050564">
    <property type="entry name" value="F420-G6PD/mer"/>
</dbReference>
<name>A0ABV5NWS4_9ACTN</name>
<dbReference type="EMBL" id="JBHMCF010000040">
    <property type="protein sequence ID" value="MFB9474732.1"/>
    <property type="molecule type" value="Genomic_DNA"/>
</dbReference>
<dbReference type="SUPFAM" id="SSF51679">
    <property type="entry name" value="Bacterial luciferase-like"/>
    <property type="match status" value="1"/>
</dbReference>
<sequence length="372" mass="40311">MNVHMGVLLPTNQGQWDDAQQLIDMGVRAERLGYDSVWANDTLLGPRLEPLATLAALATATDRVTLGTATLLPAFRRPVTTAQELASIDHLSAGRLTIAVGAGFPGRSEPEYAMSEVPWQRRFARLDDTVALWRALWAGERSFSGQVLCFDELPASTPCLQEGGPPIWLGGASPSALHRTGTLYDGWLPYPPDPADYRTGLTTVRQAAASAGRAADAVTPALFITVLITDDMADGERQLDAYCRKTYGLPYETVRTIQAIVAGPTEHVAATLTRYVEAGAEHLVCRLATQSMKSQIEQLELLATLNLPTTDRPILDRPATDQPATDRPTTDRPATDRPATDRPATDRPASDRPAVDRPASDRPAVDRPTLDQ</sequence>
<dbReference type="Pfam" id="PF00296">
    <property type="entry name" value="Bac_luciferase"/>
    <property type="match status" value="1"/>
</dbReference>
<evidence type="ECO:0000256" key="2">
    <source>
        <dbReference type="SAM" id="MobiDB-lite"/>
    </source>
</evidence>
<gene>
    <name evidence="4" type="ORF">ACFFR3_35005</name>
</gene>
<comment type="caution">
    <text evidence="4">The sequence shown here is derived from an EMBL/GenBank/DDBJ whole genome shotgun (WGS) entry which is preliminary data.</text>
</comment>
<accession>A0ABV5NWS4</accession>
<protein>
    <submittedName>
        <fullName evidence="4">LLM class flavin-dependent oxidoreductase</fullName>
    </submittedName>
</protein>
<feature type="domain" description="Luciferase-like" evidence="3">
    <location>
        <begin position="5"/>
        <end position="249"/>
    </location>
</feature>
<dbReference type="RefSeq" id="WP_379484535.1">
    <property type="nucleotide sequence ID" value="NZ_JBHMCF010000040.1"/>
</dbReference>
<dbReference type="InterPro" id="IPR011251">
    <property type="entry name" value="Luciferase-like_dom"/>
</dbReference>
<evidence type="ECO:0000313" key="5">
    <source>
        <dbReference type="Proteomes" id="UP001589568"/>
    </source>
</evidence>
<dbReference type="Proteomes" id="UP001589568">
    <property type="component" value="Unassembled WGS sequence"/>
</dbReference>
<keyword evidence="1" id="KW-0560">Oxidoreductase</keyword>
<keyword evidence="5" id="KW-1185">Reference proteome</keyword>
<evidence type="ECO:0000256" key="1">
    <source>
        <dbReference type="ARBA" id="ARBA00023002"/>
    </source>
</evidence>
<proteinExistence type="predicted"/>
<dbReference type="PANTHER" id="PTHR43244:SF1">
    <property type="entry name" value="5,10-METHYLENETETRAHYDROMETHANOPTERIN REDUCTASE"/>
    <property type="match status" value="1"/>
</dbReference>
<feature type="region of interest" description="Disordered" evidence="2">
    <location>
        <begin position="310"/>
        <end position="372"/>
    </location>
</feature>
<reference evidence="4 5" key="1">
    <citation type="submission" date="2024-09" db="EMBL/GenBank/DDBJ databases">
        <authorList>
            <person name="Sun Q."/>
            <person name="Mori K."/>
        </authorList>
    </citation>
    <scope>NUCLEOTIDE SEQUENCE [LARGE SCALE GENOMIC DNA]</scope>
    <source>
        <strain evidence="4 5">JCM 3324</strain>
    </source>
</reference>
<evidence type="ECO:0000313" key="4">
    <source>
        <dbReference type="EMBL" id="MFB9474732.1"/>
    </source>
</evidence>
<dbReference type="PANTHER" id="PTHR43244">
    <property type="match status" value="1"/>
</dbReference>
<feature type="compositionally biased region" description="Basic and acidic residues" evidence="2">
    <location>
        <begin position="328"/>
        <end position="372"/>
    </location>
</feature>
<evidence type="ECO:0000259" key="3">
    <source>
        <dbReference type="Pfam" id="PF00296"/>
    </source>
</evidence>
<organism evidence="4 5">
    <name type="scientific">Nonomuraea salmonea</name>
    <dbReference type="NCBI Taxonomy" id="46181"/>
    <lineage>
        <taxon>Bacteria</taxon>
        <taxon>Bacillati</taxon>
        <taxon>Actinomycetota</taxon>
        <taxon>Actinomycetes</taxon>
        <taxon>Streptosporangiales</taxon>
        <taxon>Streptosporangiaceae</taxon>
        <taxon>Nonomuraea</taxon>
    </lineage>
</organism>